<evidence type="ECO:0000256" key="7">
    <source>
        <dbReference type="SAM" id="MobiDB-lite"/>
    </source>
</evidence>
<feature type="compositionally biased region" description="Pro residues" evidence="7">
    <location>
        <begin position="46"/>
        <end position="57"/>
    </location>
</feature>
<name>A0AAE0DNB5_9LECA</name>
<dbReference type="GO" id="GO:0043162">
    <property type="term" value="P:ubiquitin-dependent protein catabolic process via the multivesicular body sorting pathway"/>
    <property type="evidence" value="ECO:0007669"/>
    <property type="project" value="TreeGrafter"/>
</dbReference>
<evidence type="ECO:0000256" key="3">
    <source>
        <dbReference type="ARBA" id="ARBA00022448"/>
    </source>
</evidence>
<evidence type="ECO:0000256" key="1">
    <source>
        <dbReference type="ARBA" id="ARBA00004177"/>
    </source>
</evidence>
<dbReference type="GO" id="GO:0000813">
    <property type="term" value="C:ESCRT I complex"/>
    <property type="evidence" value="ECO:0007669"/>
    <property type="project" value="TreeGrafter"/>
</dbReference>
<evidence type="ECO:0000313" key="9">
    <source>
        <dbReference type="EMBL" id="KAK3176187.1"/>
    </source>
</evidence>
<dbReference type="Proteomes" id="UP001276659">
    <property type="component" value="Unassembled WGS sequence"/>
</dbReference>
<gene>
    <name evidence="9" type="ORF">OEA41_007510</name>
</gene>
<protein>
    <recommendedName>
        <fullName evidence="8">VPS37 C-terminal domain-containing protein</fullName>
    </recommendedName>
</protein>
<dbReference type="Pfam" id="PF07200">
    <property type="entry name" value="Mod_r"/>
    <property type="match status" value="1"/>
</dbReference>
<dbReference type="PROSITE" id="PS51314">
    <property type="entry name" value="VPS37_C"/>
    <property type="match status" value="1"/>
</dbReference>
<keyword evidence="4" id="KW-0967">Endosome</keyword>
<feature type="domain" description="VPS37 C-terminal" evidence="8">
    <location>
        <begin position="160"/>
        <end position="249"/>
    </location>
</feature>
<keyword evidence="10" id="KW-1185">Reference proteome</keyword>
<dbReference type="SUPFAM" id="SSF140111">
    <property type="entry name" value="Endosomal sorting complex assembly domain"/>
    <property type="match status" value="1"/>
</dbReference>
<sequence length="249" mass="28047">MASSDLTSLSSYPSTSFNPGNPPPPPPKPSHSASPSQTLTNYPTTSGPPLPPPPPQTLSPAHTPSQNQQQHSNPAPPELSEHWLPQILLDKTSQQLEPIFKDSDLLKALSQSHASLSPSPLPQHLQQTHALASHVSAQYQQLLALRQQTQSHLLHLHALERQWREKQSHMDAELAPWSAKYLYQRLKEAEREGEEWCAGLEGSWLDGEGEVGEREVGEFLRSFREGRGRVWRRREARERWDEGRVGGWR</sequence>
<dbReference type="InterPro" id="IPR037202">
    <property type="entry name" value="ESCRT_assembly_dom"/>
</dbReference>
<dbReference type="GO" id="GO:0006623">
    <property type="term" value="P:protein targeting to vacuole"/>
    <property type="evidence" value="ECO:0007669"/>
    <property type="project" value="TreeGrafter"/>
</dbReference>
<evidence type="ECO:0000259" key="8">
    <source>
        <dbReference type="PROSITE" id="PS51314"/>
    </source>
</evidence>
<accession>A0AAE0DNB5</accession>
<dbReference type="InterPro" id="IPR009851">
    <property type="entry name" value="Mod_r"/>
</dbReference>
<comment type="caution">
    <text evidence="9">The sequence shown here is derived from an EMBL/GenBank/DDBJ whole genome shotgun (WGS) entry which is preliminary data.</text>
</comment>
<dbReference type="PANTHER" id="PTHR13678:SF2">
    <property type="entry name" value="VACUOLAR PROTEIN SORTING-ASSOCIATED PROTEIN 37A"/>
    <property type="match status" value="1"/>
</dbReference>
<keyword evidence="3 6" id="KW-0813">Transport</keyword>
<comment type="subcellular location">
    <subcellularLocation>
        <location evidence="1">Endosome</location>
    </subcellularLocation>
</comment>
<feature type="region of interest" description="Disordered" evidence="7">
    <location>
        <begin position="1"/>
        <end position="79"/>
    </location>
</feature>
<feature type="compositionally biased region" description="Pro residues" evidence="7">
    <location>
        <begin position="20"/>
        <end position="29"/>
    </location>
</feature>
<evidence type="ECO:0000256" key="4">
    <source>
        <dbReference type="ARBA" id="ARBA00022753"/>
    </source>
</evidence>
<evidence type="ECO:0000313" key="10">
    <source>
        <dbReference type="Proteomes" id="UP001276659"/>
    </source>
</evidence>
<evidence type="ECO:0000256" key="2">
    <source>
        <dbReference type="ARBA" id="ARBA00007617"/>
    </source>
</evidence>
<evidence type="ECO:0000256" key="6">
    <source>
        <dbReference type="PROSITE-ProRule" id="PRU00646"/>
    </source>
</evidence>
<feature type="compositionally biased region" description="Low complexity" evidence="7">
    <location>
        <begin position="1"/>
        <end position="19"/>
    </location>
</feature>
<comment type="similarity">
    <text evidence="2">Belongs to the VPS37 family.</text>
</comment>
<reference evidence="9" key="1">
    <citation type="submission" date="2022-11" db="EMBL/GenBank/DDBJ databases">
        <title>Chromosomal genome sequence assembly and mating type (MAT) locus characterization of the leprose asexual lichenized fungus Lepraria neglecta (Nyl.) Erichsen.</title>
        <authorList>
            <person name="Allen J.L."/>
            <person name="Pfeffer B."/>
        </authorList>
    </citation>
    <scope>NUCLEOTIDE SEQUENCE</scope>
    <source>
        <strain evidence="9">Allen 5258</strain>
    </source>
</reference>
<dbReference type="PANTHER" id="PTHR13678">
    <property type="entry name" value="VACUOLAR PROTEIN SORTING-ASSOCIATED PROTEIN 37"/>
    <property type="match status" value="1"/>
</dbReference>
<dbReference type="AlphaFoldDB" id="A0AAE0DNB5"/>
<proteinExistence type="inferred from homology"/>
<dbReference type="GO" id="GO:0006612">
    <property type="term" value="P:protein targeting to membrane"/>
    <property type="evidence" value="ECO:0007669"/>
    <property type="project" value="TreeGrafter"/>
</dbReference>
<evidence type="ECO:0000256" key="5">
    <source>
        <dbReference type="ARBA" id="ARBA00022927"/>
    </source>
</evidence>
<organism evidence="9 10">
    <name type="scientific">Lepraria neglecta</name>
    <dbReference type="NCBI Taxonomy" id="209136"/>
    <lineage>
        <taxon>Eukaryota</taxon>
        <taxon>Fungi</taxon>
        <taxon>Dikarya</taxon>
        <taxon>Ascomycota</taxon>
        <taxon>Pezizomycotina</taxon>
        <taxon>Lecanoromycetes</taxon>
        <taxon>OSLEUM clade</taxon>
        <taxon>Lecanoromycetidae</taxon>
        <taxon>Lecanorales</taxon>
        <taxon>Lecanorineae</taxon>
        <taxon>Stereocaulaceae</taxon>
        <taxon>Lepraria</taxon>
    </lineage>
</organism>
<dbReference type="EMBL" id="JASNWA010000004">
    <property type="protein sequence ID" value="KAK3176187.1"/>
    <property type="molecule type" value="Genomic_DNA"/>
</dbReference>
<keyword evidence="5 6" id="KW-0653">Protein transport</keyword>